<dbReference type="EMBL" id="JACVVK020000719">
    <property type="protein sequence ID" value="KAK7452265.1"/>
    <property type="molecule type" value="Genomic_DNA"/>
</dbReference>
<evidence type="ECO:0000256" key="11">
    <source>
        <dbReference type="ARBA" id="ARBA00051022"/>
    </source>
</evidence>
<dbReference type="AlphaFoldDB" id="A0ABD0J2E2"/>
<evidence type="ECO:0000256" key="2">
    <source>
        <dbReference type="ARBA" id="ARBA00023180"/>
    </source>
</evidence>
<organism evidence="16 17">
    <name type="scientific">Batillaria attramentaria</name>
    <dbReference type="NCBI Taxonomy" id="370345"/>
    <lineage>
        <taxon>Eukaryota</taxon>
        <taxon>Metazoa</taxon>
        <taxon>Spiralia</taxon>
        <taxon>Lophotrochozoa</taxon>
        <taxon>Mollusca</taxon>
        <taxon>Gastropoda</taxon>
        <taxon>Caenogastropoda</taxon>
        <taxon>Sorbeoconcha</taxon>
        <taxon>Cerithioidea</taxon>
        <taxon>Batillariidae</taxon>
        <taxon>Batillaria</taxon>
    </lineage>
</organism>
<dbReference type="Proteomes" id="UP001519460">
    <property type="component" value="Unassembled WGS sequence"/>
</dbReference>
<name>A0ABD0J2E2_9CAEN</name>
<comment type="function">
    <text evidence="3">Exhibits palmitoyl protein thioesterase (S-depalmitoylation) activity in vitro and most likely plays a role in protein S-depalmitoylation.</text>
</comment>
<comment type="catalytic activity">
    <reaction evidence="11">
        <text>2 1-(9Z-octadecenoyl)-sn-glycero-3-phospho-(1'-sn-glycerol) = 1-(9Z-octadecenoyl)-sn-glycero-3-phospho-(3'-(9Z-octadecenoyl)-1'-sn-glycerol) + sn-glycero-3-phospho-(1'-sn-glycerol)</text>
        <dbReference type="Rhea" id="RHEA:77599"/>
        <dbReference type="ChEBI" id="CHEBI:64717"/>
        <dbReference type="ChEBI" id="CHEBI:72828"/>
        <dbReference type="ChEBI" id="CHEBI:232637"/>
    </reaction>
    <physiologicalReaction direction="left-to-right" evidence="11">
        <dbReference type="Rhea" id="RHEA:77600"/>
    </physiologicalReaction>
</comment>
<comment type="function">
    <text evidence="8">Catalyzes the synthesis of bis(monoacylglycero)phosphate (BMP) via transacylation of 2 molecules of lysophosphatidylglycerol (LPG). BMP also known as lysobisphosphatidic acid plays a key role in the formation of intraluminal vesicles and in maintaining intracellular cholesterol homeostasis. Can use only LPG as the exclusive lysophospholipid acyl donor for base exchange and displays BMP synthase activity towards various LPGs (LPG 14:0, LPG 16:0, LPG 18:0, LPG 18:1) with a higher preference for longer chain lengths. Plays a role in influencing the retrograde trafficking of lysosomal sorting receptors SORT1 and IGF2R from the endosomes to the trans-Golgi network by controlling the recruitment of retromer complex to the endosomal membrane. Regulates the localization and activation of RAB7A which is required to recruit the retromer complex to the endosomal membrane.</text>
</comment>
<sequence length="366" mass="42558">MKEYIIASTLLLMKSSCRLHHKSYAPREVTVVICSHMIVKMAAIRLVVASATLMFGLAAAVYDPKYPIPYQRLKHRPKNNPYCQAGVIPFCPTGRPPHTMPEFSPNDTLYVYALKAPVWEFKFGDLLGKFHIMHDAMGFHHVQSGANFTMEWYELDQLFNCTFPHELKSGELIWCNQGAACIYDGIDEKHWKANGTLAKVAEINGTTFNLFANWTEWDNTTGVYYETWTVRDKPGGKMWFDSWECASWVQRAFKALGIHGAKFNQSVHLNYTRMNIYSKEPQLLGNASTIFNNPNHKQWAHDIKKFYQNFQSHQSMPELLESLIKAFEEVILDEKFYLYYNQEYWLLNVQRPYFNLTYEEVPLPSQ</sequence>
<comment type="catalytic activity">
    <reaction evidence="14">
        <text>2 1-octadecanoyl-sn-glycero-3-phospho-(1'-sn-glycerol) = 1-octadecanoyl-sn-glycero-3-phospho-(3'-octadecanoyl-1'-sn-glycerol) + sn-glycero-3-phospho-(1'-sn-glycerol)</text>
        <dbReference type="Rhea" id="RHEA:77603"/>
        <dbReference type="ChEBI" id="CHEBI:64717"/>
        <dbReference type="ChEBI" id="CHEBI:72827"/>
        <dbReference type="ChEBI" id="CHEBI:232638"/>
    </reaction>
    <physiologicalReaction direction="left-to-right" evidence="14">
        <dbReference type="Rhea" id="RHEA:77604"/>
    </physiologicalReaction>
</comment>
<keyword evidence="15" id="KW-0812">Transmembrane</keyword>
<evidence type="ECO:0000256" key="10">
    <source>
        <dbReference type="ARBA" id="ARBA00050455"/>
    </source>
</evidence>
<accession>A0ABD0J2E2</accession>
<reference evidence="16 17" key="1">
    <citation type="journal article" date="2023" name="Sci. Data">
        <title>Genome assembly of the Korean intertidal mud-creeper Batillaria attramentaria.</title>
        <authorList>
            <person name="Patra A.K."/>
            <person name="Ho P.T."/>
            <person name="Jun S."/>
            <person name="Lee S.J."/>
            <person name="Kim Y."/>
            <person name="Won Y.J."/>
        </authorList>
    </citation>
    <scope>NUCLEOTIDE SEQUENCE [LARGE SCALE GENOMIC DNA]</scope>
    <source>
        <strain evidence="16">Wonlab-2016</strain>
    </source>
</reference>
<dbReference type="InterPro" id="IPR026138">
    <property type="entry name" value="CLN5"/>
</dbReference>
<evidence type="ECO:0000256" key="7">
    <source>
        <dbReference type="ARBA" id="ARBA00044557"/>
    </source>
</evidence>
<feature type="transmembrane region" description="Helical" evidence="15">
    <location>
        <begin position="42"/>
        <end position="62"/>
    </location>
</feature>
<evidence type="ECO:0000256" key="5">
    <source>
        <dbReference type="ARBA" id="ARBA00044547"/>
    </source>
</evidence>
<dbReference type="Pfam" id="PF15014">
    <property type="entry name" value="CLN5"/>
    <property type="match status" value="1"/>
</dbReference>
<dbReference type="PANTHER" id="PTHR15380">
    <property type="entry name" value="CEROID-LIPOFUSCINOSIS, NEURONAL 5"/>
    <property type="match status" value="1"/>
</dbReference>
<comment type="caution">
    <text evidence="16">The sequence shown here is derived from an EMBL/GenBank/DDBJ whole genome shotgun (WGS) entry which is preliminary data.</text>
</comment>
<evidence type="ECO:0000256" key="12">
    <source>
        <dbReference type="ARBA" id="ARBA00051183"/>
    </source>
</evidence>
<evidence type="ECO:0000256" key="13">
    <source>
        <dbReference type="ARBA" id="ARBA00051553"/>
    </source>
</evidence>
<evidence type="ECO:0000313" key="16">
    <source>
        <dbReference type="EMBL" id="KAK7452265.1"/>
    </source>
</evidence>
<evidence type="ECO:0000256" key="14">
    <source>
        <dbReference type="ARBA" id="ARBA00051789"/>
    </source>
</evidence>
<evidence type="ECO:0000256" key="8">
    <source>
        <dbReference type="ARBA" id="ARBA00045492"/>
    </source>
</evidence>
<comment type="catalytic activity">
    <reaction evidence="10">
        <text>2 1-tetradecanoyl-sn-glycero-3-phospho-(1'-sn-glycerol) = 1-tetradecanoyl-sn-glycero-3-phospho-(3'-tetradecanoyl-1'-sn-glycerol) + sn-glycero-3-phospho-(1'-sn-glycerol)</text>
        <dbReference type="Rhea" id="RHEA:77611"/>
        <dbReference type="ChEBI" id="CHEBI:64717"/>
        <dbReference type="ChEBI" id="CHEBI:72826"/>
        <dbReference type="ChEBI" id="CHEBI:232640"/>
    </reaction>
    <physiologicalReaction direction="left-to-right" evidence="10">
        <dbReference type="Rhea" id="RHEA:77612"/>
    </physiologicalReaction>
</comment>
<protein>
    <recommendedName>
        <fullName evidence="4">Bis(monoacylglycero)phosphate synthase CLN5</fullName>
    </recommendedName>
    <alternativeName>
        <fullName evidence="5">Ceroid-lipofuscinosis neuronal protein 5</fullName>
    </alternativeName>
    <alternativeName>
        <fullName evidence="7">Palmitoyl protein thioesterase CLN5</fullName>
    </alternativeName>
    <alternativeName>
        <fullName evidence="6">S-depalmitoylase CLN5</fullName>
    </alternativeName>
</protein>
<comment type="catalytic activity">
    <reaction evidence="13">
        <text>2 1-acyl-sn-glycero-3-phospho-(1'-sn-glycerol) = 1-acyl-sn-glycero-3-phospho-(3'-acyl-sn-1'-glycerol) + sn-glycero-3-phospho-(1'-sn-glycerol)</text>
        <dbReference type="Rhea" id="RHEA:77619"/>
        <dbReference type="ChEBI" id="CHEBI:64717"/>
        <dbReference type="ChEBI" id="CHEBI:64840"/>
        <dbReference type="ChEBI" id="CHEBI:232628"/>
    </reaction>
    <physiologicalReaction direction="left-to-right" evidence="13">
        <dbReference type="Rhea" id="RHEA:77620"/>
    </physiologicalReaction>
</comment>
<comment type="catalytic activity">
    <reaction evidence="9">
        <text>S-hexadecanoyl-L-cysteinyl-[protein] + H2O = L-cysteinyl-[protein] + hexadecanoate + H(+)</text>
        <dbReference type="Rhea" id="RHEA:19233"/>
        <dbReference type="Rhea" id="RHEA-COMP:10131"/>
        <dbReference type="Rhea" id="RHEA-COMP:11032"/>
        <dbReference type="ChEBI" id="CHEBI:7896"/>
        <dbReference type="ChEBI" id="CHEBI:15377"/>
        <dbReference type="ChEBI" id="CHEBI:15378"/>
        <dbReference type="ChEBI" id="CHEBI:29950"/>
        <dbReference type="ChEBI" id="CHEBI:74151"/>
        <dbReference type="EC" id="3.1.2.22"/>
    </reaction>
    <physiologicalReaction direction="left-to-right" evidence="9">
        <dbReference type="Rhea" id="RHEA:19234"/>
    </physiologicalReaction>
</comment>
<evidence type="ECO:0000313" key="17">
    <source>
        <dbReference type="Proteomes" id="UP001519460"/>
    </source>
</evidence>
<gene>
    <name evidence="16" type="ORF">BaRGS_00039746</name>
</gene>
<evidence type="ECO:0000256" key="6">
    <source>
        <dbReference type="ARBA" id="ARBA00044556"/>
    </source>
</evidence>
<proteinExistence type="inferred from homology"/>
<dbReference type="GO" id="GO:0008474">
    <property type="term" value="F:palmitoyl-(protein) hydrolase activity"/>
    <property type="evidence" value="ECO:0007669"/>
    <property type="project" value="UniProtKB-EC"/>
</dbReference>
<evidence type="ECO:0000256" key="4">
    <source>
        <dbReference type="ARBA" id="ARBA00044532"/>
    </source>
</evidence>
<evidence type="ECO:0000256" key="1">
    <source>
        <dbReference type="ARBA" id="ARBA00007028"/>
    </source>
</evidence>
<evidence type="ECO:0000256" key="3">
    <source>
        <dbReference type="ARBA" id="ARBA00044494"/>
    </source>
</evidence>
<comment type="catalytic activity">
    <reaction evidence="12">
        <text>2 1-hexadecanoyl-sn-glycero-3-phospho-(1'-sn-glycerol) = 1-hexadecanoyl-sn-glycero-3-phospho-(3'-hexadecanoyl-1'-sn-glycerol) + sn-glycero-3-phospho-(1'-sn-glycerol)</text>
        <dbReference type="Rhea" id="RHEA:77607"/>
        <dbReference type="ChEBI" id="CHEBI:64717"/>
        <dbReference type="ChEBI" id="CHEBI:75158"/>
        <dbReference type="ChEBI" id="CHEBI:232639"/>
    </reaction>
    <physiologicalReaction direction="left-to-right" evidence="12">
        <dbReference type="Rhea" id="RHEA:77608"/>
    </physiologicalReaction>
</comment>
<keyword evidence="2" id="KW-0325">Glycoprotein</keyword>
<keyword evidence="15" id="KW-0472">Membrane</keyword>
<keyword evidence="17" id="KW-1185">Reference proteome</keyword>
<comment type="similarity">
    <text evidence="1">Belongs to the CLN5 family.</text>
</comment>
<evidence type="ECO:0000256" key="9">
    <source>
        <dbReference type="ARBA" id="ARBA00047409"/>
    </source>
</evidence>
<keyword evidence="15" id="KW-1133">Transmembrane helix</keyword>
<evidence type="ECO:0000256" key="15">
    <source>
        <dbReference type="SAM" id="Phobius"/>
    </source>
</evidence>
<dbReference type="PANTHER" id="PTHR15380:SF2">
    <property type="entry name" value="CEROID-LIPOFUSCINOSIS NEURONAL PROTEIN 5"/>
    <property type="match status" value="1"/>
</dbReference>